<accession>A0A2R6PC02</accession>
<evidence type="ECO:0000313" key="3">
    <source>
        <dbReference type="Proteomes" id="UP000241394"/>
    </source>
</evidence>
<dbReference type="EMBL" id="NKQK01000027">
    <property type="protein sequence ID" value="PSR88307.1"/>
    <property type="molecule type" value="Genomic_DNA"/>
</dbReference>
<gene>
    <name evidence="2" type="ORF">CEY00_Acc31353</name>
</gene>
<dbReference type="InParanoid" id="A0A2R6PC02"/>
<keyword evidence="3" id="KW-1185">Reference proteome</keyword>
<name>A0A2R6PC02_ACTCC</name>
<dbReference type="Proteomes" id="UP000241394">
    <property type="component" value="Chromosome LG27"/>
</dbReference>
<dbReference type="PANTHER" id="PTHR14304:SF11">
    <property type="entry name" value="SAP DOMAIN-CONTAINING PROTEIN"/>
    <property type="match status" value="1"/>
</dbReference>
<organism evidence="2 3">
    <name type="scientific">Actinidia chinensis var. chinensis</name>
    <name type="common">Chinese soft-hair kiwi</name>
    <dbReference type="NCBI Taxonomy" id="1590841"/>
    <lineage>
        <taxon>Eukaryota</taxon>
        <taxon>Viridiplantae</taxon>
        <taxon>Streptophyta</taxon>
        <taxon>Embryophyta</taxon>
        <taxon>Tracheophyta</taxon>
        <taxon>Spermatophyta</taxon>
        <taxon>Magnoliopsida</taxon>
        <taxon>eudicotyledons</taxon>
        <taxon>Gunneridae</taxon>
        <taxon>Pentapetalae</taxon>
        <taxon>asterids</taxon>
        <taxon>Ericales</taxon>
        <taxon>Actinidiaceae</taxon>
        <taxon>Actinidia</taxon>
    </lineage>
</organism>
<reference evidence="3" key="2">
    <citation type="journal article" date="2018" name="BMC Genomics">
        <title>A manually annotated Actinidia chinensis var. chinensis (kiwifruit) genome highlights the challenges associated with draft genomes and gene prediction in plants.</title>
        <authorList>
            <person name="Pilkington S.M."/>
            <person name="Crowhurst R."/>
            <person name="Hilario E."/>
            <person name="Nardozza S."/>
            <person name="Fraser L."/>
            <person name="Peng Y."/>
            <person name="Gunaseelan K."/>
            <person name="Simpson R."/>
            <person name="Tahir J."/>
            <person name="Deroles S.C."/>
            <person name="Templeton K."/>
            <person name="Luo Z."/>
            <person name="Davy M."/>
            <person name="Cheng C."/>
            <person name="McNeilage M."/>
            <person name="Scaglione D."/>
            <person name="Liu Y."/>
            <person name="Zhang Q."/>
            <person name="Datson P."/>
            <person name="De Silva N."/>
            <person name="Gardiner S.E."/>
            <person name="Bassett H."/>
            <person name="Chagne D."/>
            <person name="McCallum J."/>
            <person name="Dzierzon H."/>
            <person name="Deng C."/>
            <person name="Wang Y.Y."/>
            <person name="Barron L."/>
            <person name="Manako K."/>
            <person name="Bowen J."/>
            <person name="Foster T.M."/>
            <person name="Erridge Z.A."/>
            <person name="Tiffin H."/>
            <person name="Waite C.N."/>
            <person name="Davies K.M."/>
            <person name="Grierson E.P."/>
            <person name="Laing W.A."/>
            <person name="Kirk R."/>
            <person name="Chen X."/>
            <person name="Wood M."/>
            <person name="Montefiori M."/>
            <person name="Brummell D.A."/>
            <person name="Schwinn K.E."/>
            <person name="Catanach A."/>
            <person name="Fullerton C."/>
            <person name="Li D."/>
            <person name="Meiyalaghan S."/>
            <person name="Nieuwenhuizen N."/>
            <person name="Read N."/>
            <person name="Prakash R."/>
            <person name="Hunter D."/>
            <person name="Zhang H."/>
            <person name="McKenzie M."/>
            <person name="Knabel M."/>
            <person name="Harris A."/>
            <person name="Allan A.C."/>
            <person name="Gleave A."/>
            <person name="Chen A."/>
            <person name="Janssen B.J."/>
            <person name="Plunkett B."/>
            <person name="Ampomah-Dwamena C."/>
            <person name="Voogd C."/>
            <person name="Leif D."/>
            <person name="Lafferty D."/>
            <person name="Souleyre E.J.F."/>
            <person name="Varkonyi-Gasic E."/>
            <person name="Gambi F."/>
            <person name="Hanley J."/>
            <person name="Yao J.L."/>
            <person name="Cheung J."/>
            <person name="David K.M."/>
            <person name="Warren B."/>
            <person name="Marsh K."/>
            <person name="Snowden K.C."/>
            <person name="Lin-Wang K."/>
            <person name="Brian L."/>
            <person name="Martinez-Sanchez M."/>
            <person name="Wang M."/>
            <person name="Ileperuma N."/>
            <person name="Macnee N."/>
            <person name="Campin R."/>
            <person name="McAtee P."/>
            <person name="Drummond R.S.M."/>
            <person name="Espley R.V."/>
            <person name="Ireland H.S."/>
            <person name="Wu R."/>
            <person name="Atkinson R.G."/>
            <person name="Karunairetnam S."/>
            <person name="Bulley S."/>
            <person name="Chunkath S."/>
            <person name="Hanley Z."/>
            <person name="Storey R."/>
            <person name="Thrimawithana A.H."/>
            <person name="Thomson S."/>
            <person name="David C."/>
            <person name="Testolin R."/>
            <person name="Huang H."/>
            <person name="Hellens R.P."/>
            <person name="Schaffer R.J."/>
        </authorList>
    </citation>
    <scope>NUCLEOTIDE SEQUENCE [LARGE SCALE GENOMIC DNA]</scope>
    <source>
        <strain evidence="3">cv. Red5</strain>
    </source>
</reference>
<dbReference type="STRING" id="1590841.A0A2R6PC02"/>
<dbReference type="GO" id="GO:0006355">
    <property type="term" value="P:regulation of DNA-templated transcription"/>
    <property type="evidence" value="ECO:0007669"/>
    <property type="project" value="InterPro"/>
</dbReference>
<dbReference type="InterPro" id="IPR025224">
    <property type="entry name" value="CCAR1/CCAR2"/>
</dbReference>
<feature type="compositionally biased region" description="Basic and acidic residues" evidence="1">
    <location>
        <begin position="35"/>
        <end position="89"/>
    </location>
</feature>
<evidence type="ECO:0000256" key="1">
    <source>
        <dbReference type="SAM" id="MobiDB-lite"/>
    </source>
</evidence>
<protein>
    <submittedName>
        <fullName evidence="2">Polyketide synthase</fullName>
    </submittedName>
</protein>
<dbReference type="GO" id="GO:0005634">
    <property type="term" value="C:nucleus"/>
    <property type="evidence" value="ECO:0007669"/>
    <property type="project" value="TreeGrafter"/>
</dbReference>
<feature type="region of interest" description="Disordered" evidence="1">
    <location>
        <begin position="1"/>
        <end position="99"/>
    </location>
</feature>
<dbReference type="AlphaFoldDB" id="A0A2R6PC02"/>
<proteinExistence type="predicted"/>
<sequence>MYAQTSSNLGYGVSLPPGRDYATGKGLQDTSLDLDYPRRGHSKIDERKDDRGKERDRDRERGPDIRRERGPDVRCERTPPRISRDDAERLGSSLTKDVKPPRRYSLRHEALHRRRSLVKEKRREYDCKVYSSSLVDVERDYLSLNKRYPRLFISPECLKVVVNWPTENLKLPIHTPVSFEHDFVEEDAAAKKKEPPAITTADEPVKFKSEGASTVWNAKVDYIMECKGRL</sequence>
<comment type="caution">
    <text evidence="2">The sequence shown here is derived from an EMBL/GenBank/DDBJ whole genome shotgun (WGS) entry which is preliminary data.</text>
</comment>
<dbReference type="Gramene" id="PSR88307">
    <property type="protein sequence ID" value="PSR88307"/>
    <property type="gene ID" value="CEY00_Acc31353"/>
</dbReference>
<reference evidence="2 3" key="1">
    <citation type="submission" date="2017-07" db="EMBL/GenBank/DDBJ databases">
        <title>An improved, manually edited Actinidia chinensis var. chinensis (kiwifruit) genome highlights the challenges associated with draft genomes and gene prediction in plants.</title>
        <authorList>
            <person name="Pilkington S."/>
            <person name="Crowhurst R."/>
            <person name="Hilario E."/>
            <person name="Nardozza S."/>
            <person name="Fraser L."/>
            <person name="Peng Y."/>
            <person name="Gunaseelan K."/>
            <person name="Simpson R."/>
            <person name="Tahir J."/>
            <person name="Deroles S."/>
            <person name="Templeton K."/>
            <person name="Luo Z."/>
            <person name="Davy M."/>
            <person name="Cheng C."/>
            <person name="Mcneilage M."/>
            <person name="Scaglione D."/>
            <person name="Liu Y."/>
            <person name="Zhang Q."/>
            <person name="Datson P."/>
            <person name="De Silva N."/>
            <person name="Gardiner S."/>
            <person name="Bassett H."/>
            <person name="Chagne D."/>
            <person name="Mccallum J."/>
            <person name="Dzierzon H."/>
            <person name="Deng C."/>
            <person name="Wang Y.-Y."/>
            <person name="Barron N."/>
            <person name="Manako K."/>
            <person name="Bowen J."/>
            <person name="Foster T."/>
            <person name="Erridge Z."/>
            <person name="Tiffin H."/>
            <person name="Waite C."/>
            <person name="Davies K."/>
            <person name="Grierson E."/>
            <person name="Laing W."/>
            <person name="Kirk R."/>
            <person name="Chen X."/>
            <person name="Wood M."/>
            <person name="Montefiori M."/>
            <person name="Brummell D."/>
            <person name="Schwinn K."/>
            <person name="Catanach A."/>
            <person name="Fullerton C."/>
            <person name="Li D."/>
            <person name="Meiyalaghan S."/>
            <person name="Nieuwenhuizen N."/>
            <person name="Read N."/>
            <person name="Prakash R."/>
            <person name="Hunter D."/>
            <person name="Zhang H."/>
            <person name="Mckenzie M."/>
            <person name="Knabel M."/>
            <person name="Harris A."/>
            <person name="Allan A."/>
            <person name="Chen A."/>
            <person name="Janssen B."/>
            <person name="Plunkett B."/>
            <person name="Dwamena C."/>
            <person name="Voogd C."/>
            <person name="Leif D."/>
            <person name="Lafferty D."/>
            <person name="Souleyre E."/>
            <person name="Varkonyi-Gasic E."/>
            <person name="Gambi F."/>
            <person name="Hanley J."/>
            <person name="Yao J.-L."/>
            <person name="Cheung J."/>
            <person name="David K."/>
            <person name="Warren B."/>
            <person name="Marsh K."/>
            <person name="Snowden K."/>
            <person name="Lin-Wang K."/>
            <person name="Brian L."/>
            <person name="Martinez-Sanchez M."/>
            <person name="Wang M."/>
            <person name="Ileperuma N."/>
            <person name="Macnee N."/>
            <person name="Campin R."/>
            <person name="Mcatee P."/>
            <person name="Drummond R."/>
            <person name="Espley R."/>
            <person name="Ireland H."/>
            <person name="Wu R."/>
            <person name="Atkinson R."/>
            <person name="Karunairetnam S."/>
            <person name="Bulley S."/>
            <person name="Chunkath S."/>
            <person name="Hanley Z."/>
            <person name="Storey R."/>
            <person name="Thrimawithana A."/>
            <person name="Thomson S."/>
            <person name="David C."/>
            <person name="Testolin R."/>
        </authorList>
    </citation>
    <scope>NUCLEOTIDE SEQUENCE [LARGE SCALE GENOMIC DNA]</scope>
    <source>
        <strain evidence="3">cv. Red5</strain>
        <tissue evidence="2">Young leaf</tissue>
    </source>
</reference>
<dbReference type="PANTHER" id="PTHR14304">
    <property type="entry name" value="CELL DIVISION CYCLE AND APOPTOSIS REGULATOR PROTEIN"/>
    <property type="match status" value="1"/>
</dbReference>
<dbReference type="OrthoDB" id="21006at2759"/>
<evidence type="ECO:0000313" key="2">
    <source>
        <dbReference type="EMBL" id="PSR88307.1"/>
    </source>
</evidence>